<proteinExistence type="predicted"/>
<name>A0A1V4SW59_9CLOT</name>
<dbReference type="EMBL" id="LTAY01000038">
    <property type="protein sequence ID" value="OPX47754.1"/>
    <property type="molecule type" value="Genomic_DNA"/>
</dbReference>
<dbReference type="InterPro" id="IPR011009">
    <property type="entry name" value="Kinase-like_dom_sf"/>
</dbReference>
<reference evidence="1 2" key="1">
    <citation type="submission" date="2016-02" db="EMBL/GenBank/DDBJ databases">
        <title>Genome sequence of Clostridium thermobutyricum DSM 4928.</title>
        <authorList>
            <person name="Poehlein A."/>
            <person name="Daniel R."/>
        </authorList>
    </citation>
    <scope>NUCLEOTIDE SEQUENCE [LARGE SCALE GENOMIC DNA]</scope>
    <source>
        <strain evidence="1 2">DSM 4928</strain>
    </source>
</reference>
<gene>
    <name evidence="1" type="ORF">CLTHE_16650</name>
</gene>
<evidence type="ECO:0000313" key="1">
    <source>
        <dbReference type="EMBL" id="OPX47754.1"/>
    </source>
</evidence>
<dbReference type="SUPFAM" id="SSF56112">
    <property type="entry name" value="Protein kinase-like (PK-like)"/>
    <property type="match status" value="1"/>
</dbReference>
<sequence length="199" mass="24104">MKKNYDYSVNFDKKTEELFKNSVYLGQGNNGIVYELPGNKIIKIFVDKKICDMEANTLKKTKKSKYFPKIYFHGNLYIIREKVEGERLDKYIKRNGLDEEMSKKIYLLLEEFRKLKFKKLDTRCRDIYVNDKLELRMIDPKGCYTRKVDFPRHLMKKLNRLNVLGTFLKHIRKINKKKAKYWETQIKIYFKMNNIKCNI</sequence>
<comment type="caution">
    <text evidence="1">The sequence shown here is derived from an EMBL/GenBank/DDBJ whole genome shotgun (WGS) entry which is preliminary data.</text>
</comment>
<evidence type="ECO:0000313" key="2">
    <source>
        <dbReference type="Proteomes" id="UP000191448"/>
    </source>
</evidence>
<organism evidence="1 2">
    <name type="scientific">Clostridium thermobutyricum DSM 4928</name>
    <dbReference type="NCBI Taxonomy" id="1121339"/>
    <lineage>
        <taxon>Bacteria</taxon>
        <taxon>Bacillati</taxon>
        <taxon>Bacillota</taxon>
        <taxon>Clostridia</taxon>
        <taxon>Eubacteriales</taxon>
        <taxon>Clostridiaceae</taxon>
        <taxon>Clostridium</taxon>
    </lineage>
</organism>
<accession>A0A1V4SW59</accession>
<protein>
    <recommendedName>
        <fullName evidence="3">Protein kinase</fullName>
    </recommendedName>
</protein>
<dbReference type="OrthoDB" id="1916806at2"/>
<evidence type="ECO:0008006" key="3">
    <source>
        <dbReference type="Google" id="ProtNLM"/>
    </source>
</evidence>
<dbReference type="Proteomes" id="UP000191448">
    <property type="component" value="Unassembled WGS sequence"/>
</dbReference>
<dbReference type="AlphaFoldDB" id="A0A1V4SW59"/>
<dbReference type="RefSeq" id="WP_002598310.1">
    <property type="nucleotide sequence ID" value="NZ_LTAY01000038.1"/>
</dbReference>